<feature type="region of interest" description="Disordered" evidence="2">
    <location>
        <begin position="29"/>
        <end position="58"/>
    </location>
</feature>
<evidence type="ECO:0000313" key="4">
    <source>
        <dbReference type="EMBL" id="KAF7276040.1"/>
    </source>
</evidence>
<dbReference type="EMBL" id="JAACXV010008506">
    <property type="protein sequence ID" value="KAF7276040.1"/>
    <property type="molecule type" value="Genomic_DNA"/>
</dbReference>
<keyword evidence="1" id="KW-0813">Transport</keyword>
<evidence type="ECO:0000256" key="2">
    <source>
        <dbReference type="SAM" id="MobiDB-lite"/>
    </source>
</evidence>
<accession>A0A834IDF0</accession>
<dbReference type="SUPFAM" id="SSF111369">
    <property type="entry name" value="HlyD-like secretion proteins"/>
    <property type="match status" value="1"/>
</dbReference>
<dbReference type="GO" id="GO:0060003">
    <property type="term" value="P:copper ion export"/>
    <property type="evidence" value="ECO:0007669"/>
    <property type="project" value="TreeGrafter"/>
</dbReference>
<proteinExistence type="predicted"/>
<protein>
    <submittedName>
        <fullName evidence="4">Uncharacterized protein</fullName>
    </submittedName>
</protein>
<gene>
    <name evidence="4" type="ORF">GWI33_010981</name>
</gene>
<keyword evidence="5" id="KW-1185">Reference proteome</keyword>
<dbReference type="GO" id="GO:0046914">
    <property type="term" value="F:transition metal ion binding"/>
    <property type="evidence" value="ECO:0007669"/>
    <property type="project" value="TreeGrafter"/>
</dbReference>
<evidence type="ECO:0000256" key="1">
    <source>
        <dbReference type="ARBA" id="ARBA00022448"/>
    </source>
</evidence>
<dbReference type="AlphaFoldDB" id="A0A834IDF0"/>
<dbReference type="PANTHER" id="PTHR30097">
    <property type="entry name" value="CATION EFFLUX SYSTEM PROTEIN CUSB"/>
    <property type="match status" value="1"/>
</dbReference>
<dbReference type="Proteomes" id="UP000625711">
    <property type="component" value="Unassembled WGS sequence"/>
</dbReference>
<feature type="non-terminal residue" evidence="4">
    <location>
        <position position="173"/>
    </location>
</feature>
<dbReference type="Gene3D" id="2.40.50.100">
    <property type="match status" value="1"/>
</dbReference>
<sequence>MKIVIRKIQLVMWLLLVMLVLACNKTSTKDQHSHDHTETDNHNHEEEGDHDHDHPEESSNIAHLTAEQIKTVDIQLGNIERKNLTSHVKINGVLRVPNKNKANATAMFGGIVQKLNVQMGDHVRKGQVIATVANPQFIQLQEDYLSTIAQLITAEQELDRQKQLHEGNAGVLR</sequence>
<name>A0A834IDF0_RHYFE</name>
<dbReference type="PROSITE" id="PS51257">
    <property type="entry name" value="PROKAR_LIPOPROTEIN"/>
    <property type="match status" value="1"/>
</dbReference>
<keyword evidence="3" id="KW-0732">Signal</keyword>
<evidence type="ECO:0000256" key="3">
    <source>
        <dbReference type="SAM" id="SignalP"/>
    </source>
</evidence>
<dbReference type="GO" id="GO:0015679">
    <property type="term" value="P:plasma membrane copper ion transport"/>
    <property type="evidence" value="ECO:0007669"/>
    <property type="project" value="TreeGrafter"/>
</dbReference>
<dbReference type="PANTHER" id="PTHR30097:SF4">
    <property type="entry name" value="SLR6042 PROTEIN"/>
    <property type="match status" value="1"/>
</dbReference>
<evidence type="ECO:0000313" key="5">
    <source>
        <dbReference type="Proteomes" id="UP000625711"/>
    </source>
</evidence>
<feature type="signal peptide" evidence="3">
    <location>
        <begin position="1"/>
        <end position="22"/>
    </location>
</feature>
<feature type="chain" id="PRO_5032895580" evidence="3">
    <location>
        <begin position="23"/>
        <end position="173"/>
    </location>
</feature>
<dbReference type="InterPro" id="IPR051909">
    <property type="entry name" value="MFP_Cation_Efflux"/>
</dbReference>
<reference evidence="4" key="1">
    <citation type="submission" date="2020-08" db="EMBL/GenBank/DDBJ databases">
        <title>Genome sequencing and assembly of the red palm weevil Rhynchophorus ferrugineus.</title>
        <authorList>
            <person name="Dias G.B."/>
            <person name="Bergman C.M."/>
            <person name="Manee M."/>
        </authorList>
    </citation>
    <scope>NUCLEOTIDE SEQUENCE</scope>
    <source>
        <strain evidence="4">AA-2017</strain>
        <tissue evidence="4">Whole larva</tissue>
    </source>
</reference>
<feature type="compositionally biased region" description="Basic and acidic residues" evidence="2">
    <location>
        <begin position="29"/>
        <end position="57"/>
    </location>
</feature>
<organism evidence="4 5">
    <name type="scientific">Rhynchophorus ferrugineus</name>
    <name type="common">Red palm weevil</name>
    <name type="synonym">Curculio ferrugineus</name>
    <dbReference type="NCBI Taxonomy" id="354439"/>
    <lineage>
        <taxon>Eukaryota</taxon>
        <taxon>Metazoa</taxon>
        <taxon>Ecdysozoa</taxon>
        <taxon>Arthropoda</taxon>
        <taxon>Hexapoda</taxon>
        <taxon>Insecta</taxon>
        <taxon>Pterygota</taxon>
        <taxon>Neoptera</taxon>
        <taxon>Endopterygota</taxon>
        <taxon>Coleoptera</taxon>
        <taxon>Polyphaga</taxon>
        <taxon>Cucujiformia</taxon>
        <taxon>Curculionidae</taxon>
        <taxon>Dryophthorinae</taxon>
        <taxon>Rhynchophorus</taxon>
    </lineage>
</organism>
<comment type="caution">
    <text evidence="4">The sequence shown here is derived from an EMBL/GenBank/DDBJ whole genome shotgun (WGS) entry which is preliminary data.</text>
</comment>